<keyword evidence="1" id="KW-0812">Transmembrane</keyword>
<proteinExistence type="predicted"/>
<protein>
    <recommendedName>
        <fullName evidence="2">Ig-like domain-containing protein</fullName>
    </recommendedName>
</protein>
<name>A0A673CAH7_9TELE</name>
<organism evidence="3 4">
    <name type="scientific">Sphaeramia orbicularis</name>
    <name type="common">orbiculate cardinalfish</name>
    <dbReference type="NCBI Taxonomy" id="375764"/>
    <lineage>
        <taxon>Eukaryota</taxon>
        <taxon>Metazoa</taxon>
        <taxon>Chordata</taxon>
        <taxon>Craniata</taxon>
        <taxon>Vertebrata</taxon>
        <taxon>Euteleostomi</taxon>
        <taxon>Actinopterygii</taxon>
        <taxon>Neopterygii</taxon>
        <taxon>Teleostei</taxon>
        <taxon>Neoteleostei</taxon>
        <taxon>Acanthomorphata</taxon>
        <taxon>Gobiaria</taxon>
        <taxon>Kurtiformes</taxon>
        <taxon>Apogonoidei</taxon>
        <taxon>Apogonidae</taxon>
        <taxon>Apogoninae</taxon>
        <taxon>Sphaeramia</taxon>
    </lineage>
</organism>
<evidence type="ECO:0000256" key="1">
    <source>
        <dbReference type="SAM" id="Phobius"/>
    </source>
</evidence>
<dbReference type="InterPro" id="IPR013783">
    <property type="entry name" value="Ig-like_fold"/>
</dbReference>
<feature type="domain" description="Ig-like" evidence="2">
    <location>
        <begin position="321"/>
        <end position="422"/>
    </location>
</feature>
<dbReference type="PANTHER" id="PTHR11422">
    <property type="entry name" value="T-CELL SURFACE GLYCOPROTEIN CD4"/>
    <property type="match status" value="1"/>
</dbReference>
<dbReference type="GO" id="GO:0045121">
    <property type="term" value="C:membrane raft"/>
    <property type="evidence" value="ECO:0007669"/>
    <property type="project" value="TreeGrafter"/>
</dbReference>
<dbReference type="Gene3D" id="2.60.40.10">
    <property type="entry name" value="Immunoglobulins"/>
    <property type="match status" value="1"/>
</dbReference>
<keyword evidence="4" id="KW-1185">Reference proteome</keyword>
<keyword evidence="1" id="KW-0472">Membrane</keyword>
<dbReference type="InParanoid" id="A0A673CAH7"/>
<dbReference type="InterPro" id="IPR003599">
    <property type="entry name" value="Ig_sub"/>
</dbReference>
<evidence type="ECO:0000313" key="3">
    <source>
        <dbReference type="Ensembl" id="ENSSORP00005051035.1"/>
    </source>
</evidence>
<dbReference type="GO" id="GO:0035723">
    <property type="term" value="P:interleukin-15-mediated signaling pathway"/>
    <property type="evidence" value="ECO:0007669"/>
    <property type="project" value="TreeGrafter"/>
</dbReference>
<dbReference type="SUPFAM" id="SSF48726">
    <property type="entry name" value="Immunoglobulin"/>
    <property type="match status" value="2"/>
</dbReference>
<dbReference type="Proteomes" id="UP000472271">
    <property type="component" value="Chromosome 16"/>
</dbReference>
<dbReference type="PROSITE" id="PS50835">
    <property type="entry name" value="IG_LIKE"/>
    <property type="match status" value="2"/>
</dbReference>
<sequence length="516" mass="57235">MVQWDFFFLNVTWKCLDILELAELFTSDYAELFFVSPSEWNDVVVAREGSPTILVCTDTNRGSVAINWMVKPLGVRQWKLLLSANDRKEFSGGSLKDSMRLSDPEFGESGDFSLFFLPTMEDSGFYLCMIKQAGRTVKEKIILLAILKVTVIPAPPILQYATLRLIATVSPDFAVTKITWAAPGGVSMRSEKHPKFGTVAKLPQVQNSDSGAYVCMVHPWGNSSKALFAFNVDVSVEVASFTNITHGPLISTGTLAHTSFPLTCPAVQGDYVLLYWLPPDSKKQNNMKVVFTYDRWRGSTLLTEQSKRLQLAGPPRHDGGPYICEVFLNDNTFSQRTLLSVLKGNGFTRLLELGCVYSELSQVQSATWKHENQSRRLRMISSGPGSITTVVPLPITSDTAGNYTCTLQLKNGQTVLATHTVTLPPEESVSVTTPSLLPCLSALLLLVPLVAVAVSVLLWRQKHISDRIEQSLSVQSGETENIYENPQDIRQVMNQIVEDDVYKELEAGKQKALHHL</sequence>
<keyword evidence="1" id="KW-1133">Transmembrane helix</keyword>
<evidence type="ECO:0000259" key="2">
    <source>
        <dbReference type="PROSITE" id="PS50835"/>
    </source>
</evidence>
<feature type="transmembrane region" description="Helical" evidence="1">
    <location>
        <begin position="435"/>
        <end position="459"/>
    </location>
</feature>
<reference evidence="3" key="1">
    <citation type="submission" date="2019-06" db="EMBL/GenBank/DDBJ databases">
        <authorList>
            <consortium name="Wellcome Sanger Institute Data Sharing"/>
        </authorList>
    </citation>
    <scope>NUCLEOTIDE SEQUENCE [LARGE SCALE GENOMIC DNA]</scope>
</reference>
<reference evidence="3" key="3">
    <citation type="submission" date="2025-09" db="UniProtKB">
        <authorList>
            <consortium name="Ensembl"/>
        </authorList>
    </citation>
    <scope>IDENTIFICATION</scope>
</reference>
<dbReference type="GO" id="GO:0009897">
    <property type="term" value="C:external side of plasma membrane"/>
    <property type="evidence" value="ECO:0007669"/>
    <property type="project" value="TreeGrafter"/>
</dbReference>
<reference evidence="3" key="2">
    <citation type="submission" date="2025-08" db="UniProtKB">
        <authorList>
            <consortium name="Ensembl"/>
        </authorList>
    </citation>
    <scope>IDENTIFICATION</scope>
</reference>
<dbReference type="Ensembl" id="ENSSORT00005052253.1">
    <property type="protein sequence ID" value="ENSSORP00005051035.1"/>
    <property type="gene ID" value="ENSSORG00005023081.1"/>
</dbReference>
<evidence type="ECO:0000313" key="4">
    <source>
        <dbReference type="Proteomes" id="UP000472271"/>
    </source>
</evidence>
<dbReference type="GO" id="GO:0070374">
    <property type="term" value="P:positive regulation of ERK1 and ERK2 cascade"/>
    <property type="evidence" value="ECO:0007669"/>
    <property type="project" value="TreeGrafter"/>
</dbReference>
<dbReference type="InterPro" id="IPR007110">
    <property type="entry name" value="Ig-like_dom"/>
</dbReference>
<dbReference type="PANTHER" id="PTHR11422:SF3">
    <property type="entry name" value="G6F-LIKE PROTEIN"/>
    <property type="match status" value="1"/>
</dbReference>
<dbReference type="InterPro" id="IPR036179">
    <property type="entry name" value="Ig-like_dom_sf"/>
</dbReference>
<dbReference type="AlphaFoldDB" id="A0A673CAH7"/>
<dbReference type="GO" id="GO:1990782">
    <property type="term" value="F:protein tyrosine kinase binding"/>
    <property type="evidence" value="ECO:0007669"/>
    <property type="project" value="TreeGrafter"/>
</dbReference>
<feature type="domain" description="Ig-like" evidence="2">
    <location>
        <begin position="37"/>
        <end position="138"/>
    </location>
</feature>
<dbReference type="SMART" id="SM00409">
    <property type="entry name" value="IG"/>
    <property type="match status" value="3"/>
</dbReference>
<dbReference type="GO" id="GO:0042289">
    <property type="term" value="F:MHC class II protein binding"/>
    <property type="evidence" value="ECO:0007669"/>
    <property type="project" value="TreeGrafter"/>
</dbReference>
<dbReference type="GO" id="GO:0042110">
    <property type="term" value="P:T cell activation"/>
    <property type="evidence" value="ECO:0007669"/>
    <property type="project" value="TreeGrafter"/>
</dbReference>
<accession>A0A673CAH7</accession>